<comment type="caution">
    <text evidence="2">The sequence shown here is derived from an EMBL/GenBank/DDBJ whole genome shotgun (WGS) entry which is preliminary data.</text>
</comment>
<accession>A0A9P5Z8A3</accession>
<sequence length="142" mass="15198">PPTSSNNSGTGKHLLCSPFGACQPCPPDAMNEPFCQPFGNRRLMHCLNNTFAPAAPPGQSTEGDASAPSHLTTLHPAGEVLAWESCGRIVAKERADFYEFVACNVAFALIALAVLFFRSRRMQVNQARQLAARIGLIRGEGG</sequence>
<proteinExistence type="predicted"/>
<keyword evidence="1" id="KW-0472">Membrane</keyword>
<keyword evidence="1" id="KW-0812">Transmembrane</keyword>
<dbReference type="EMBL" id="MU155162">
    <property type="protein sequence ID" value="KAF9482666.1"/>
    <property type="molecule type" value="Genomic_DNA"/>
</dbReference>
<dbReference type="AlphaFoldDB" id="A0A9P5Z8A3"/>
<keyword evidence="3" id="KW-1185">Reference proteome</keyword>
<dbReference type="Proteomes" id="UP000807469">
    <property type="component" value="Unassembled WGS sequence"/>
</dbReference>
<feature type="non-terminal residue" evidence="2">
    <location>
        <position position="142"/>
    </location>
</feature>
<organism evidence="2 3">
    <name type="scientific">Pholiota conissans</name>
    <dbReference type="NCBI Taxonomy" id="109636"/>
    <lineage>
        <taxon>Eukaryota</taxon>
        <taxon>Fungi</taxon>
        <taxon>Dikarya</taxon>
        <taxon>Basidiomycota</taxon>
        <taxon>Agaricomycotina</taxon>
        <taxon>Agaricomycetes</taxon>
        <taxon>Agaricomycetidae</taxon>
        <taxon>Agaricales</taxon>
        <taxon>Agaricineae</taxon>
        <taxon>Strophariaceae</taxon>
        <taxon>Pholiota</taxon>
    </lineage>
</organism>
<name>A0A9P5Z8A3_9AGAR</name>
<evidence type="ECO:0000313" key="2">
    <source>
        <dbReference type="EMBL" id="KAF9482666.1"/>
    </source>
</evidence>
<keyword evidence="1" id="KW-1133">Transmembrane helix</keyword>
<feature type="transmembrane region" description="Helical" evidence="1">
    <location>
        <begin position="97"/>
        <end position="117"/>
    </location>
</feature>
<gene>
    <name evidence="2" type="ORF">BDN70DRAFT_772232</name>
</gene>
<feature type="non-terminal residue" evidence="2">
    <location>
        <position position="1"/>
    </location>
</feature>
<reference evidence="2" key="1">
    <citation type="submission" date="2020-11" db="EMBL/GenBank/DDBJ databases">
        <authorList>
            <consortium name="DOE Joint Genome Institute"/>
            <person name="Ahrendt S."/>
            <person name="Riley R."/>
            <person name="Andreopoulos W."/>
            <person name="Labutti K."/>
            <person name="Pangilinan J."/>
            <person name="Ruiz-Duenas F.J."/>
            <person name="Barrasa J.M."/>
            <person name="Sanchez-Garcia M."/>
            <person name="Camarero S."/>
            <person name="Miyauchi S."/>
            <person name="Serrano A."/>
            <person name="Linde D."/>
            <person name="Babiker R."/>
            <person name="Drula E."/>
            <person name="Ayuso-Fernandez I."/>
            <person name="Pacheco R."/>
            <person name="Padilla G."/>
            <person name="Ferreira P."/>
            <person name="Barriuso J."/>
            <person name="Kellner H."/>
            <person name="Castanera R."/>
            <person name="Alfaro M."/>
            <person name="Ramirez L."/>
            <person name="Pisabarro A.G."/>
            <person name="Kuo A."/>
            <person name="Tritt A."/>
            <person name="Lipzen A."/>
            <person name="He G."/>
            <person name="Yan M."/>
            <person name="Ng V."/>
            <person name="Cullen D."/>
            <person name="Martin F."/>
            <person name="Rosso M.-N."/>
            <person name="Henrissat B."/>
            <person name="Hibbett D."/>
            <person name="Martinez A.T."/>
            <person name="Grigoriev I.V."/>
        </authorList>
    </citation>
    <scope>NUCLEOTIDE SEQUENCE</scope>
    <source>
        <strain evidence="2">CIRM-BRFM 674</strain>
    </source>
</reference>
<protein>
    <submittedName>
        <fullName evidence="2">Uncharacterized protein</fullName>
    </submittedName>
</protein>
<evidence type="ECO:0000313" key="3">
    <source>
        <dbReference type="Proteomes" id="UP000807469"/>
    </source>
</evidence>
<dbReference type="OrthoDB" id="2525787at2759"/>
<evidence type="ECO:0000256" key="1">
    <source>
        <dbReference type="SAM" id="Phobius"/>
    </source>
</evidence>